<organism evidence="1 2">
    <name type="scientific">Salpingoeca rosetta (strain ATCC 50818 / BSB-021)</name>
    <dbReference type="NCBI Taxonomy" id="946362"/>
    <lineage>
        <taxon>Eukaryota</taxon>
        <taxon>Choanoflagellata</taxon>
        <taxon>Craspedida</taxon>
        <taxon>Salpingoecidae</taxon>
        <taxon>Salpingoeca</taxon>
    </lineage>
</organism>
<sequence length="1423" mass="157162">MSKRFSKGVLTGKDAKEAVTRLLGDHADKEGVCTDIAISTPCTSTKAEAVRAIIEALCNIPDGGTRLLHFSAPTPAHAAKFRDGSLSSAVNALGMVLTSSTAPTINPRSVYVRQPHPDAVDIVCLVSSMVSMPGTSQGPLLSVYANAEVPKLPARRLGAVDGTRFSWDEVEQAFTQLPPKCAMTELASLAEVVEPSESFVQGKPVPQHSPEWRRTELKELEWVRERPKSENGSAATDAFKNVLGKFHFQHTTKKHKYLLQLWHSDVVDAHSEPAHFLVGVDDDGVVVGMPFPLDEGAEYDALEQARLILEARIGELWPQPTAPAQICLCDVDAPDGQIVDGKYAAIAWDSPQWDQWLRQHWPRTQKGRQKPRIELPDNIARALALTRAGQADTVIKPPPTPETDMEHLRAEKDRAWAAYCQARQQHDDAVLTNQAPRHIEDARKNMDAALAHHTEIHNAIYRAENSVSQRQQLHDRDTPQLLLLVPPKLAEAAGMPTTLVPSEQVVPLRHVVLHITFPATPIQLFSRKADVLVHVLLHDRQGRAFVEALPPPATWAHLRYLRNNDLLSVAWHHATSAAVVLRDSDYVLFPGRGQQPATCTRIEQVCKYLFASHVLVVVVDELALVAGARVPMLRPLLEQLDSTVSAHVVMLATRAFHVEPLLRAAAAVQASCSRKCCWDVQLVPRHVVANVLSVRPPEPPAYSSGGGGGGGGLACLLPKQHWAVADGCGFYLVNALCCYDGHGLDMKRDLDSFVQKQIPLPFPFTTKVPMRDAARILLSKLETCSKAQPWIVHAVQCFAAGGVTTSLRQVMALTAADSWVLELTRDDPDTVQAMKEAVLRLVKDTPRRVVIFIDSGARVHAQTSETLARDLHHHIFKKTDNNTRVPVVVVWVTRWMPLAPKPQRVDVVFPFHLETKAMKKHVAAFLRECAVGDSRGAGSDGSAGDVAARLQELVDASLPVHMAEMLSCVTDWPNVVASKRLESLDEAGVSTLGWMAAFSLCQYARSRGGGGAQGQYCWVPLDDERRRALAPVEDMLLHRYDASQWRGCVALSPFWALVILQSLRINLDKQAKFLDVVVTGLCVCVNMHWFETTRQIISGDLPLWLTIFQRDDGRMTQEDKECMEERLAAVFRAAKGMPEMHVGHEVKIAQTLIALHVTLSKMERKICTHTDTHTRALDRGVLRVQSLRRALKHAGAAVDTLRNPALHRQRSRVGFIGESSYAYCVALLANELRRLMATITSTFSTASVPAATKLRHSLSSMGGVACVLLRKLQEHAQDKNEVRVLKSKEEKTTRLLGLDPAKLPGPGEQPAVAVEEYIAACMKAGDELLNVSEALCHDLDAKTPPEKIDSRLKNARVHISKFMQASQLRTCAPALAPLKQHQRLEVAHPRIKKSEAIPDKQLGEARVAFMKMRLKTRARQDRI</sequence>
<dbReference type="GeneID" id="16070137"/>
<dbReference type="Proteomes" id="UP000007799">
    <property type="component" value="Unassembled WGS sequence"/>
</dbReference>
<name>F2UMB5_SALR5</name>
<dbReference type="KEGG" id="sre:PTSG_09328"/>
<evidence type="ECO:0000313" key="2">
    <source>
        <dbReference type="Proteomes" id="UP000007799"/>
    </source>
</evidence>
<gene>
    <name evidence="1" type="ORF">PTSG_09328</name>
</gene>
<dbReference type="RefSeq" id="XP_004989587.1">
    <property type="nucleotide sequence ID" value="XM_004989530.1"/>
</dbReference>
<evidence type="ECO:0000313" key="1">
    <source>
        <dbReference type="EMBL" id="EGD78264.1"/>
    </source>
</evidence>
<accession>F2UMB5</accession>
<dbReference type="EMBL" id="GL832982">
    <property type="protein sequence ID" value="EGD78264.1"/>
    <property type="molecule type" value="Genomic_DNA"/>
</dbReference>
<reference evidence="1" key="1">
    <citation type="submission" date="2009-08" db="EMBL/GenBank/DDBJ databases">
        <title>Annotation of Salpingoeca rosetta.</title>
        <authorList>
            <consortium name="The Broad Institute Genome Sequencing Platform"/>
            <person name="Russ C."/>
            <person name="Cuomo C."/>
            <person name="Burger G."/>
            <person name="Gray M.W."/>
            <person name="Holland P.W.H."/>
            <person name="King N."/>
            <person name="Lang F.B.F."/>
            <person name="Roger A.J."/>
            <person name="Ruiz-Trillo I."/>
            <person name="Young S.K."/>
            <person name="Zeng Q."/>
            <person name="Gargeya S."/>
            <person name="Alvarado L."/>
            <person name="Berlin A."/>
            <person name="Chapman S.B."/>
            <person name="Chen Z."/>
            <person name="Freedman E."/>
            <person name="Gellesch M."/>
            <person name="Goldberg J."/>
            <person name="Griggs A."/>
            <person name="Gujja S."/>
            <person name="Heilman E."/>
            <person name="Heiman D."/>
            <person name="Howarth C."/>
            <person name="Mehta T."/>
            <person name="Neiman D."/>
            <person name="Pearson M."/>
            <person name="Roberts A."/>
            <person name="Saif S."/>
            <person name="Shea T."/>
            <person name="Shenoy N."/>
            <person name="Sisk P."/>
            <person name="Stolte C."/>
            <person name="Sykes S."/>
            <person name="White J."/>
            <person name="Yandava C."/>
            <person name="Haas B."/>
            <person name="Nusbaum C."/>
            <person name="Birren B."/>
        </authorList>
    </citation>
    <scope>NUCLEOTIDE SEQUENCE</scope>
    <source>
        <strain evidence="1">ATCC 50818</strain>
    </source>
</reference>
<protein>
    <submittedName>
        <fullName evidence="1">Uncharacterized protein</fullName>
    </submittedName>
</protein>
<proteinExistence type="predicted"/>
<keyword evidence="2" id="KW-1185">Reference proteome</keyword>
<dbReference type="InParanoid" id="F2UMB5"/>